<organism evidence="3 4">
    <name type="scientific">Phaseolus angularis</name>
    <name type="common">Azuki bean</name>
    <name type="synonym">Vigna angularis</name>
    <dbReference type="NCBI Taxonomy" id="3914"/>
    <lineage>
        <taxon>Eukaryota</taxon>
        <taxon>Viridiplantae</taxon>
        <taxon>Streptophyta</taxon>
        <taxon>Embryophyta</taxon>
        <taxon>Tracheophyta</taxon>
        <taxon>Spermatophyta</taxon>
        <taxon>Magnoliopsida</taxon>
        <taxon>eudicotyledons</taxon>
        <taxon>Gunneridae</taxon>
        <taxon>Pentapetalae</taxon>
        <taxon>rosids</taxon>
        <taxon>fabids</taxon>
        <taxon>Fabales</taxon>
        <taxon>Fabaceae</taxon>
        <taxon>Papilionoideae</taxon>
        <taxon>50 kb inversion clade</taxon>
        <taxon>NPAAA clade</taxon>
        <taxon>indigoferoid/millettioid clade</taxon>
        <taxon>Phaseoleae</taxon>
        <taxon>Vigna</taxon>
    </lineage>
</organism>
<dbReference type="Proteomes" id="UP000743370">
    <property type="component" value="Unassembled WGS sequence"/>
</dbReference>
<dbReference type="PANTHER" id="PTHR33592:SF3">
    <property type="entry name" value="TRANSMEMBRANE PROTEIN"/>
    <property type="match status" value="1"/>
</dbReference>
<proteinExistence type="predicted"/>
<keyword evidence="1" id="KW-0472">Membrane</keyword>
<feature type="transmembrane region" description="Helical" evidence="1">
    <location>
        <begin position="124"/>
        <end position="144"/>
    </location>
</feature>
<comment type="caution">
    <text evidence="3">The sequence shown here is derived from an EMBL/GenBank/DDBJ whole genome shotgun (WGS) entry which is preliminary data.</text>
</comment>
<feature type="transmembrane region" description="Helical" evidence="1">
    <location>
        <begin position="21"/>
        <end position="39"/>
    </location>
</feature>
<evidence type="ECO:0000313" key="3">
    <source>
        <dbReference type="EMBL" id="KAG2402745.1"/>
    </source>
</evidence>
<dbReference type="EMBL" id="JABFOF010000003">
    <property type="protein sequence ID" value="KAG2402741.1"/>
    <property type="molecule type" value="Genomic_DNA"/>
</dbReference>
<protein>
    <submittedName>
        <fullName evidence="3">Uncharacterized protein</fullName>
    </submittedName>
</protein>
<sequence length="181" mass="20482">MFTKLWTNEETIRKGTPSRRILCMVLFLILVFFVVSPQFGESSRPFQDEQLLLKLPRGSPVVSSPDPVHTRILFMVLLLMLVFMVVSPQFGEALRPLQDQQLLLKLQRGPPVVSSPDPVHTRRILFMVIVMVFIITVAFSEGAASSRPLHDEHDSVEFDSLLLQFLPRGPLKPSAPDPIRP</sequence>
<keyword evidence="1" id="KW-0812">Transmembrane</keyword>
<evidence type="ECO:0000313" key="4">
    <source>
        <dbReference type="Proteomes" id="UP000743370"/>
    </source>
</evidence>
<evidence type="ECO:0000256" key="1">
    <source>
        <dbReference type="SAM" id="Phobius"/>
    </source>
</evidence>
<dbReference type="PANTHER" id="PTHR33592">
    <property type="entry name" value="TRANSMEMBRANE PROTEIN"/>
    <property type="match status" value="1"/>
</dbReference>
<evidence type="ECO:0000313" key="2">
    <source>
        <dbReference type="EMBL" id="KAG2402741.1"/>
    </source>
</evidence>
<feature type="transmembrane region" description="Helical" evidence="1">
    <location>
        <begin position="68"/>
        <end position="86"/>
    </location>
</feature>
<keyword evidence="1" id="KW-1133">Transmembrane helix</keyword>
<gene>
    <name evidence="2" type="ORF">HKW66_Vig0249600</name>
    <name evidence="3" type="ORF">HKW66_Vig0249640</name>
</gene>
<name>A0A8T0KY91_PHAAN</name>
<reference evidence="3 4" key="1">
    <citation type="submission" date="2020-05" db="EMBL/GenBank/DDBJ databases">
        <title>Vigna angularis (adzuki bean) Var. LongXiaoDou No. 4 denovo assembly.</title>
        <authorList>
            <person name="Xiang H."/>
        </authorList>
    </citation>
    <scope>NUCLEOTIDE SEQUENCE [LARGE SCALE GENOMIC DNA]</scope>
    <source>
        <tissue evidence="3">Leaf</tissue>
    </source>
</reference>
<dbReference type="AlphaFoldDB" id="A0A8T0KY91"/>
<accession>A0A8T0KY91</accession>
<dbReference type="EMBL" id="JABFOF010000003">
    <property type="protein sequence ID" value="KAG2402745.1"/>
    <property type="molecule type" value="Genomic_DNA"/>
</dbReference>